<dbReference type="EMBL" id="WCUG01000416">
    <property type="protein sequence ID" value="KAB4153532.1"/>
    <property type="molecule type" value="Genomic_DNA"/>
</dbReference>
<feature type="non-terminal residue" evidence="2">
    <location>
        <position position="1"/>
    </location>
</feature>
<dbReference type="Proteomes" id="UP000433928">
    <property type="component" value="Unassembled WGS sequence"/>
</dbReference>
<sequence length="137" mass="15713">KEKDETPQDEPEGQKTAQEVIAETETNIQEAEISAKEQETASETEEETTDIYKDPFDYLAEAAGYTDGECWWETTIEHRKDSADVFLAVQEAVTALREELPKQTSPRDLLREAWMRKMIRAAQKENFKRIAVVCGAW</sequence>
<feature type="compositionally biased region" description="Acidic residues" evidence="1">
    <location>
        <begin position="40"/>
        <end position="49"/>
    </location>
</feature>
<organism evidence="2 3">
    <name type="scientific">Bacteroides uniformis</name>
    <dbReference type="NCBI Taxonomy" id="820"/>
    <lineage>
        <taxon>Bacteria</taxon>
        <taxon>Pseudomonadati</taxon>
        <taxon>Bacteroidota</taxon>
        <taxon>Bacteroidia</taxon>
        <taxon>Bacteroidales</taxon>
        <taxon>Bacteroidaceae</taxon>
        <taxon>Bacteroides</taxon>
    </lineage>
</organism>
<protein>
    <submittedName>
        <fullName evidence="2">Uncharacterized protein</fullName>
    </submittedName>
</protein>
<dbReference type="InterPro" id="IPR043737">
    <property type="entry name" value="DUF5682"/>
</dbReference>
<name>A0A6I0KL91_BACUN</name>
<gene>
    <name evidence="2" type="ORF">GAQ59_25440</name>
</gene>
<feature type="non-terminal residue" evidence="2">
    <location>
        <position position="137"/>
    </location>
</feature>
<dbReference type="RefSeq" id="WP_262884096.1">
    <property type="nucleotide sequence ID" value="NZ_WCUG01000416.1"/>
</dbReference>
<proteinExistence type="predicted"/>
<comment type="caution">
    <text evidence="2">The sequence shown here is derived from an EMBL/GenBank/DDBJ whole genome shotgun (WGS) entry which is preliminary data.</text>
</comment>
<evidence type="ECO:0000313" key="2">
    <source>
        <dbReference type="EMBL" id="KAB4153532.1"/>
    </source>
</evidence>
<evidence type="ECO:0000256" key="1">
    <source>
        <dbReference type="SAM" id="MobiDB-lite"/>
    </source>
</evidence>
<evidence type="ECO:0000313" key="3">
    <source>
        <dbReference type="Proteomes" id="UP000433928"/>
    </source>
</evidence>
<accession>A0A6I0KL91</accession>
<feature type="region of interest" description="Disordered" evidence="1">
    <location>
        <begin position="31"/>
        <end position="52"/>
    </location>
</feature>
<dbReference type="AlphaFoldDB" id="A0A6I0KL91"/>
<reference evidence="2 3" key="1">
    <citation type="journal article" date="2019" name="Nat. Med.">
        <title>A library of human gut bacterial isolates paired with longitudinal multiomics data enables mechanistic microbiome research.</title>
        <authorList>
            <person name="Poyet M."/>
            <person name="Groussin M."/>
            <person name="Gibbons S.M."/>
            <person name="Avila-Pacheco J."/>
            <person name="Jiang X."/>
            <person name="Kearney S.M."/>
            <person name="Perrotta A.R."/>
            <person name="Berdy B."/>
            <person name="Zhao S."/>
            <person name="Lieberman T.D."/>
            <person name="Swanson P.K."/>
            <person name="Smith M."/>
            <person name="Roesemann S."/>
            <person name="Alexander J.E."/>
            <person name="Rich S.A."/>
            <person name="Livny J."/>
            <person name="Vlamakis H."/>
            <person name="Clish C."/>
            <person name="Bullock K."/>
            <person name="Deik A."/>
            <person name="Scott J."/>
            <person name="Pierce K.A."/>
            <person name="Xavier R.J."/>
            <person name="Alm E.J."/>
        </authorList>
    </citation>
    <scope>NUCLEOTIDE SEQUENCE [LARGE SCALE GENOMIC DNA]</scope>
    <source>
        <strain evidence="2 3">BIOML-A27</strain>
    </source>
</reference>
<dbReference type="Pfam" id="PF18934">
    <property type="entry name" value="DUF5682"/>
    <property type="match status" value="1"/>
</dbReference>